<dbReference type="AlphaFoldDB" id="A0A1M5L501"/>
<dbReference type="Gene3D" id="3.30.110.170">
    <property type="entry name" value="Protein of unknown function (DUF541), domain 1"/>
    <property type="match status" value="1"/>
</dbReference>
<gene>
    <name evidence="2" type="ORF">SAMN05444003_0111</name>
</gene>
<accession>A0A1M5L501</accession>
<dbReference type="STRING" id="1508389.SAMN05444003_0111"/>
<dbReference type="Gene3D" id="3.30.70.2970">
    <property type="entry name" value="Protein of unknown function (DUF541), domain 2"/>
    <property type="match status" value="1"/>
</dbReference>
<dbReference type="PANTHER" id="PTHR34387:SF1">
    <property type="entry name" value="PERIPLASMIC IMMUNOGENIC PROTEIN"/>
    <property type="match status" value="1"/>
</dbReference>
<dbReference type="EMBL" id="FQXB01000001">
    <property type="protein sequence ID" value="SHG60194.1"/>
    <property type="molecule type" value="Genomic_DNA"/>
</dbReference>
<dbReference type="Proteomes" id="UP000184074">
    <property type="component" value="Unassembled WGS sequence"/>
</dbReference>
<dbReference type="GO" id="GO:0006974">
    <property type="term" value="P:DNA damage response"/>
    <property type="evidence" value="ECO:0007669"/>
    <property type="project" value="TreeGrafter"/>
</dbReference>
<feature type="signal peptide" evidence="1">
    <location>
        <begin position="1"/>
        <end position="21"/>
    </location>
</feature>
<sequence length="227" mass="23228">MRSILATIGLITMLSTTSAAAEGGTITVSGTGNVSVVPDMANITLGVFNTAATAQEAVSGMSDSIGAVIDGLLEAGIDETDIQTSSLRVNPIQDYNADSDRSRITGYSAQSMVTVRVTEIDELGVILDQVLSNGANQLNGLQFDVADREPHLNAARERAVADAMAKAQIYTNAAGVSLGGIVSMSESGGRVAPVAMEMSNARASGVPVAAGDISISANVTMTYAIED</sequence>
<evidence type="ECO:0000313" key="3">
    <source>
        <dbReference type="Proteomes" id="UP000184074"/>
    </source>
</evidence>
<dbReference type="PANTHER" id="PTHR34387">
    <property type="entry name" value="SLR1258 PROTEIN"/>
    <property type="match status" value="1"/>
</dbReference>
<dbReference type="InterPro" id="IPR052022">
    <property type="entry name" value="26kDa_periplasmic_antigen"/>
</dbReference>
<feature type="chain" id="PRO_5013087338" description="26 kDa periplasmic immunogenic protein" evidence="1">
    <location>
        <begin position="22"/>
        <end position="227"/>
    </location>
</feature>
<proteinExistence type="predicted"/>
<dbReference type="Pfam" id="PF04402">
    <property type="entry name" value="SIMPL"/>
    <property type="match status" value="1"/>
</dbReference>
<organism evidence="2 3">
    <name type="scientific">Cognatiyoonia sediminum</name>
    <dbReference type="NCBI Taxonomy" id="1508389"/>
    <lineage>
        <taxon>Bacteria</taxon>
        <taxon>Pseudomonadati</taxon>
        <taxon>Pseudomonadota</taxon>
        <taxon>Alphaproteobacteria</taxon>
        <taxon>Rhodobacterales</taxon>
        <taxon>Paracoccaceae</taxon>
        <taxon>Cognatiyoonia</taxon>
    </lineage>
</organism>
<evidence type="ECO:0000313" key="2">
    <source>
        <dbReference type="EMBL" id="SHG60194.1"/>
    </source>
</evidence>
<dbReference type="InterPro" id="IPR007497">
    <property type="entry name" value="SIMPL/DUF541"/>
</dbReference>
<evidence type="ECO:0000256" key="1">
    <source>
        <dbReference type="SAM" id="SignalP"/>
    </source>
</evidence>
<keyword evidence="3" id="KW-1185">Reference proteome</keyword>
<protein>
    <recommendedName>
        <fullName evidence="4">26 kDa periplasmic immunogenic protein</fullName>
    </recommendedName>
</protein>
<keyword evidence="1" id="KW-0732">Signal</keyword>
<evidence type="ECO:0008006" key="4">
    <source>
        <dbReference type="Google" id="ProtNLM"/>
    </source>
</evidence>
<dbReference type="OrthoDB" id="9813144at2"/>
<reference evidence="2 3" key="1">
    <citation type="submission" date="2016-11" db="EMBL/GenBank/DDBJ databases">
        <authorList>
            <person name="Jaros S."/>
            <person name="Januszkiewicz K."/>
            <person name="Wedrychowicz H."/>
        </authorList>
    </citation>
    <scope>NUCLEOTIDE SEQUENCE [LARGE SCALE GENOMIC DNA]</scope>
    <source>
        <strain evidence="2 3">DSM 28715</strain>
    </source>
</reference>
<name>A0A1M5L501_9RHOB</name>